<dbReference type="InParanoid" id="A0A1V8SLI4"/>
<dbReference type="InterPro" id="IPR019999">
    <property type="entry name" value="Anth_synth_I-like"/>
</dbReference>
<sequence>MSSSRILFIDAYDSFSNNIVSLLKDQLGLQVEFIHIDDPRFVLNDDAFHAFLQSFDAVVAGPGPGHPANSEDVGLIGKLWSSPDDCMLPVLGICLGFQSLALAFGAKVERLKQPRHGLVTPIVHCGEDVFSGTGEVVVAQYHSLHARLAPGSPPRLGKDLWKPSSSYEQLIPLAWDLSDDDNGPILMSARHCEKPFWGVQYHPESICSNIESHRLIVNWWQAAYEWNKRRRAQRSDLSSPSHHSISAETDYHNSSQPVTAVETNVQWLSSFLPQPSDTADIVEALRSENYGSNLILLESCVREGLPVNAETGRHSVIGIAGKNAVHVQYWTQTHELVVHAGGAELYRTIAKCSDVLHYLAAFMQDHKADGGPPDSPFWGGLMGFMSYEAGLETIDVEPAPKSRKKPDIWFIFVERSVVIDHVSGACYVQSLIDNDGAWLAATRKTVLDSSRPRNDSPPPTPSPLPAPKITSQPLQSGYCAKVTACQANLRAGLSYELCLTAQTHILTHEAPWSLYLGLRAQNPAPFAAYLNLSSPLDATEGVTLISSSPERFLSWTREGEVQFRPIKGTVRKDSDMTREKAEAILKSPKEQAENLMIVDLIRHDLSRVPNVTNVHAPQLMQVEEYTSLYQLVSVISGTLGPNYSGIPALAASLPPGSMTGAPKKRSCDLLTDIENHEPRGLYSGVLGYMDVGGGGDFSVVIRSAFKYSDESVWRVGAGGAVTVLSSAEGEWEEMCAKREKLLKVFGVA</sequence>
<accession>A0A1V8SLI4</accession>
<evidence type="ECO:0000256" key="4">
    <source>
        <dbReference type="ARBA" id="ARBA00013139"/>
    </source>
</evidence>
<feature type="compositionally biased region" description="Pro residues" evidence="10">
    <location>
        <begin position="455"/>
        <end position="466"/>
    </location>
</feature>
<dbReference type="GO" id="GO:0005737">
    <property type="term" value="C:cytoplasm"/>
    <property type="evidence" value="ECO:0007669"/>
    <property type="project" value="TreeGrafter"/>
</dbReference>
<dbReference type="OrthoDB" id="64220at2759"/>
<dbReference type="PRINTS" id="PR00097">
    <property type="entry name" value="ANTSNTHASEII"/>
</dbReference>
<comment type="catalytic activity">
    <reaction evidence="1">
        <text>chorismate + L-glutamine = 4-amino-4-deoxychorismate + L-glutamate</text>
        <dbReference type="Rhea" id="RHEA:11672"/>
        <dbReference type="ChEBI" id="CHEBI:29748"/>
        <dbReference type="ChEBI" id="CHEBI:29985"/>
        <dbReference type="ChEBI" id="CHEBI:58359"/>
        <dbReference type="ChEBI" id="CHEBI:58406"/>
        <dbReference type="EC" id="2.6.1.85"/>
    </reaction>
</comment>
<dbReference type="Pfam" id="PF00117">
    <property type="entry name" value="GATase"/>
    <property type="match status" value="1"/>
</dbReference>
<dbReference type="GO" id="GO:0046654">
    <property type="term" value="P:tetrahydrofolate biosynthetic process"/>
    <property type="evidence" value="ECO:0007669"/>
    <property type="project" value="UniProtKB-UniPathway"/>
</dbReference>
<comment type="pathway">
    <text evidence="2">Cofactor biosynthesis; tetrahydrofolate biosynthesis; 4-aminobenzoate from chorismate: step 1/2.</text>
</comment>
<evidence type="ECO:0000256" key="5">
    <source>
        <dbReference type="ARBA" id="ARBA00022679"/>
    </source>
</evidence>
<reference evidence="15" key="1">
    <citation type="submission" date="2017-03" db="EMBL/GenBank/DDBJ databases">
        <title>Genomes of endolithic fungi from Antarctica.</title>
        <authorList>
            <person name="Coleine C."/>
            <person name="Masonjones S."/>
            <person name="Stajich J.E."/>
        </authorList>
    </citation>
    <scope>NUCLEOTIDE SEQUENCE [LARGE SCALE GENOMIC DNA]</scope>
    <source>
        <strain evidence="15">CCFEE 5527</strain>
    </source>
</reference>
<feature type="domain" description="Chorismate-utilising enzyme C-terminal" evidence="12">
    <location>
        <begin position="476"/>
        <end position="737"/>
    </location>
</feature>
<feature type="region of interest" description="Disordered" evidence="10">
    <location>
        <begin position="232"/>
        <end position="255"/>
    </location>
</feature>
<dbReference type="SUPFAM" id="SSF52317">
    <property type="entry name" value="Class I glutamine amidotransferase-like"/>
    <property type="match status" value="1"/>
</dbReference>
<keyword evidence="7" id="KW-0315">Glutamine amidotransferase</keyword>
<feature type="region of interest" description="Disordered" evidence="10">
    <location>
        <begin position="448"/>
        <end position="470"/>
    </location>
</feature>
<dbReference type="EC" id="2.6.1.85" evidence="4"/>
<dbReference type="PRINTS" id="PR00099">
    <property type="entry name" value="CPSGATASE"/>
</dbReference>
<protein>
    <recommendedName>
        <fullName evidence="4">aminodeoxychorismate synthase</fullName>
        <ecNumber evidence="4">2.6.1.85</ecNumber>
    </recommendedName>
    <alternativeName>
        <fullName evidence="8">Para-aminobenzoate synthase</fullName>
    </alternativeName>
    <alternativeName>
        <fullName evidence="9">p-aminobenzoic acid synthase</fullName>
    </alternativeName>
</protein>
<evidence type="ECO:0000259" key="13">
    <source>
        <dbReference type="Pfam" id="PF04715"/>
    </source>
</evidence>
<evidence type="ECO:0000256" key="9">
    <source>
        <dbReference type="ARBA" id="ARBA00031904"/>
    </source>
</evidence>
<evidence type="ECO:0000256" key="2">
    <source>
        <dbReference type="ARBA" id="ARBA00005009"/>
    </source>
</evidence>
<dbReference type="Gene3D" id="3.40.50.880">
    <property type="match status" value="1"/>
</dbReference>
<dbReference type="Gene3D" id="3.60.120.10">
    <property type="entry name" value="Anthranilate synthase"/>
    <property type="match status" value="1"/>
</dbReference>
<dbReference type="Proteomes" id="UP000192596">
    <property type="component" value="Unassembled WGS sequence"/>
</dbReference>
<dbReference type="SUPFAM" id="SSF56322">
    <property type="entry name" value="ADC synthase"/>
    <property type="match status" value="1"/>
</dbReference>
<dbReference type="Pfam" id="PF04715">
    <property type="entry name" value="Anth_synt_I_N"/>
    <property type="match status" value="1"/>
</dbReference>
<evidence type="ECO:0000256" key="7">
    <source>
        <dbReference type="ARBA" id="ARBA00022962"/>
    </source>
</evidence>
<dbReference type="PANTHER" id="PTHR11236">
    <property type="entry name" value="AMINOBENZOATE/ANTHRANILATE SYNTHASE"/>
    <property type="match status" value="1"/>
</dbReference>
<feature type="compositionally biased region" description="Low complexity" evidence="10">
    <location>
        <begin position="235"/>
        <end position="246"/>
    </location>
</feature>
<dbReference type="InterPro" id="IPR006805">
    <property type="entry name" value="Anth_synth_I_N"/>
</dbReference>
<name>A0A1V8SLI4_9PEZI</name>
<evidence type="ECO:0000259" key="11">
    <source>
        <dbReference type="Pfam" id="PF00117"/>
    </source>
</evidence>
<feature type="domain" description="Glutamine amidotransferase" evidence="11">
    <location>
        <begin position="8"/>
        <end position="212"/>
    </location>
</feature>
<dbReference type="InterPro" id="IPR015890">
    <property type="entry name" value="Chorismate_C"/>
</dbReference>
<comment type="similarity">
    <text evidence="3">In the C-terminal section; belongs to the anthranilate synthase component I family.</text>
</comment>
<dbReference type="UniPathway" id="UPA00077">
    <property type="reaction ID" value="UER00149"/>
</dbReference>
<dbReference type="GO" id="GO:0008153">
    <property type="term" value="P:4-aminobenzoate biosynthetic process"/>
    <property type="evidence" value="ECO:0007669"/>
    <property type="project" value="TreeGrafter"/>
</dbReference>
<evidence type="ECO:0000259" key="12">
    <source>
        <dbReference type="Pfam" id="PF00425"/>
    </source>
</evidence>
<dbReference type="InterPro" id="IPR010117">
    <property type="entry name" value="PabB_fungal"/>
</dbReference>
<evidence type="ECO:0000256" key="3">
    <source>
        <dbReference type="ARBA" id="ARBA00005970"/>
    </source>
</evidence>
<dbReference type="PRINTS" id="PR00096">
    <property type="entry name" value="GATASE"/>
</dbReference>
<dbReference type="GO" id="GO:0000162">
    <property type="term" value="P:L-tryptophan biosynthetic process"/>
    <property type="evidence" value="ECO:0007669"/>
    <property type="project" value="TreeGrafter"/>
</dbReference>
<gene>
    <name evidence="14" type="ORF">B0A48_14230</name>
</gene>
<dbReference type="InterPro" id="IPR006221">
    <property type="entry name" value="TrpG/PapA_dom"/>
</dbReference>
<dbReference type="PANTHER" id="PTHR11236:SF18">
    <property type="entry name" value="AMINODEOXYCHORISMATE SYNTHASE"/>
    <property type="match status" value="1"/>
</dbReference>
<evidence type="ECO:0000313" key="14">
    <source>
        <dbReference type="EMBL" id="OQO00027.1"/>
    </source>
</evidence>
<dbReference type="GO" id="GO:0046656">
    <property type="term" value="P:folic acid biosynthetic process"/>
    <property type="evidence" value="ECO:0007669"/>
    <property type="project" value="UniProtKB-KW"/>
</dbReference>
<dbReference type="PROSITE" id="PS51273">
    <property type="entry name" value="GATASE_TYPE_1"/>
    <property type="match status" value="1"/>
</dbReference>
<dbReference type="EMBL" id="NAJO01000037">
    <property type="protein sequence ID" value="OQO00027.1"/>
    <property type="molecule type" value="Genomic_DNA"/>
</dbReference>
<dbReference type="CDD" id="cd01743">
    <property type="entry name" value="GATase1_Anthranilate_Synthase"/>
    <property type="match status" value="1"/>
</dbReference>
<feature type="domain" description="Anthranilate synthase component I N-terminal" evidence="13">
    <location>
        <begin position="284"/>
        <end position="428"/>
    </location>
</feature>
<keyword evidence="5" id="KW-0808">Transferase</keyword>
<organism evidence="14 15">
    <name type="scientific">Cryoendolithus antarcticus</name>
    <dbReference type="NCBI Taxonomy" id="1507870"/>
    <lineage>
        <taxon>Eukaryota</taxon>
        <taxon>Fungi</taxon>
        <taxon>Dikarya</taxon>
        <taxon>Ascomycota</taxon>
        <taxon>Pezizomycotina</taxon>
        <taxon>Dothideomycetes</taxon>
        <taxon>Dothideomycetidae</taxon>
        <taxon>Cladosporiales</taxon>
        <taxon>Cladosporiaceae</taxon>
        <taxon>Cryoendolithus</taxon>
    </lineage>
</organism>
<dbReference type="NCBIfam" id="TIGR01823">
    <property type="entry name" value="PabB-fungal"/>
    <property type="match status" value="1"/>
</dbReference>
<dbReference type="InterPro" id="IPR029062">
    <property type="entry name" value="Class_I_gatase-like"/>
</dbReference>
<comment type="caution">
    <text evidence="14">The sequence shown here is derived from an EMBL/GenBank/DDBJ whole genome shotgun (WGS) entry which is preliminary data.</text>
</comment>
<keyword evidence="15" id="KW-1185">Reference proteome</keyword>
<evidence type="ECO:0000256" key="1">
    <source>
        <dbReference type="ARBA" id="ARBA00001000"/>
    </source>
</evidence>
<evidence type="ECO:0000256" key="8">
    <source>
        <dbReference type="ARBA" id="ARBA00031329"/>
    </source>
</evidence>
<keyword evidence="6" id="KW-0289">Folate biosynthesis</keyword>
<evidence type="ECO:0000256" key="6">
    <source>
        <dbReference type="ARBA" id="ARBA00022909"/>
    </source>
</evidence>
<proteinExistence type="inferred from homology"/>
<dbReference type="STRING" id="1507870.A0A1V8SLI4"/>
<dbReference type="AlphaFoldDB" id="A0A1V8SLI4"/>
<dbReference type="GO" id="GO:0046820">
    <property type="term" value="F:4-amino-4-deoxychorismate synthase activity"/>
    <property type="evidence" value="ECO:0007669"/>
    <property type="project" value="UniProtKB-EC"/>
</dbReference>
<dbReference type="FunCoup" id="A0A1V8SLI4">
    <property type="interactions" value="328"/>
</dbReference>
<dbReference type="InterPro" id="IPR017926">
    <property type="entry name" value="GATASE"/>
</dbReference>
<evidence type="ECO:0000313" key="15">
    <source>
        <dbReference type="Proteomes" id="UP000192596"/>
    </source>
</evidence>
<dbReference type="Pfam" id="PF00425">
    <property type="entry name" value="Chorismate_bind"/>
    <property type="match status" value="1"/>
</dbReference>
<dbReference type="InterPro" id="IPR005801">
    <property type="entry name" value="ADC_synthase"/>
</dbReference>
<evidence type="ECO:0000256" key="10">
    <source>
        <dbReference type="SAM" id="MobiDB-lite"/>
    </source>
</evidence>